<sequence length="188" mass="21863">MTDSRSDDELMLAYARGDARAFDALYERYRKPLYRYLFHSARNRSVADELFQDVWTRIIDARKRFRKDTGFKRYAFRIAHNRLVDHWRALDRRREDADGSEAEPVSDREDSPEASVEQAQHRAELTKALGQLSRVQRETFLLQQEAGLTLAEIAERSGVGRETVKSRLRYATGKLRTLLRPATSTSEP</sequence>
<evidence type="ECO:0000256" key="5">
    <source>
        <dbReference type="ARBA" id="ARBA00023163"/>
    </source>
</evidence>
<dbReference type="Gene3D" id="1.10.1740.10">
    <property type="match status" value="1"/>
</dbReference>
<dbReference type="CDD" id="cd06171">
    <property type="entry name" value="Sigma70_r4"/>
    <property type="match status" value="1"/>
</dbReference>
<dbReference type="PANTHER" id="PTHR43133">
    <property type="entry name" value="RNA POLYMERASE ECF-TYPE SIGMA FACTO"/>
    <property type="match status" value="1"/>
</dbReference>
<evidence type="ECO:0000259" key="8">
    <source>
        <dbReference type="Pfam" id="PF04545"/>
    </source>
</evidence>
<evidence type="ECO:0000256" key="4">
    <source>
        <dbReference type="ARBA" id="ARBA00023125"/>
    </source>
</evidence>
<feature type="domain" description="RNA polymerase sigma-70 region 4" evidence="8">
    <location>
        <begin position="128"/>
        <end position="176"/>
    </location>
</feature>
<protein>
    <submittedName>
        <fullName evidence="9">Sigma-70 family RNA polymerase sigma factor</fullName>
    </submittedName>
</protein>
<dbReference type="InterPro" id="IPR007630">
    <property type="entry name" value="RNA_pol_sigma70_r4"/>
</dbReference>
<evidence type="ECO:0000313" key="10">
    <source>
        <dbReference type="Proteomes" id="UP000260351"/>
    </source>
</evidence>
<dbReference type="InterPro" id="IPR036388">
    <property type="entry name" value="WH-like_DNA-bd_sf"/>
</dbReference>
<feature type="domain" description="RNA polymerase sigma-70 region 2" evidence="7">
    <location>
        <begin position="25"/>
        <end position="92"/>
    </location>
</feature>
<dbReference type="Gene3D" id="1.10.10.10">
    <property type="entry name" value="Winged helix-like DNA-binding domain superfamily/Winged helix DNA-binding domain"/>
    <property type="match status" value="1"/>
</dbReference>
<keyword evidence="4" id="KW-0238">DNA-binding</keyword>
<dbReference type="SUPFAM" id="SSF88946">
    <property type="entry name" value="Sigma2 domain of RNA polymerase sigma factors"/>
    <property type="match status" value="1"/>
</dbReference>
<keyword evidence="5" id="KW-0804">Transcription</keyword>
<comment type="caution">
    <text evidence="9">The sequence shown here is derived from an EMBL/GenBank/DDBJ whole genome shotgun (WGS) entry which is preliminary data.</text>
</comment>
<dbReference type="PANTHER" id="PTHR43133:SF8">
    <property type="entry name" value="RNA POLYMERASE SIGMA FACTOR HI_1459-RELATED"/>
    <property type="match status" value="1"/>
</dbReference>
<dbReference type="InterPro" id="IPR013324">
    <property type="entry name" value="RNA_pol_sigma_r3/r4-like"/>
</dbReference>
<dbReference type="InterPro" id="IPR014284">
    <property type="entry name" value="RNA_pol_sigma-70_dom"/>
</dbReference>
<dbReference type="GO" id="GO:0006352">
    <property type="term" value="P:DNA-templated transcription initiation"/>
    <property type="evidence" value="ECO:0007669"/>
    <property type="project" value="InterPro"/>
</dbReference>
<accession>A0A3E1KA43</accession>
<evidence type="ECO:0000256" key="1">
    <source>
        <dbReference type="ARBA" id="ARBA00010641"/>
    </source>
</evidence>
<keyword evidence="2" id="KW-0805">Transcription regulation</keyword>
<dbReference type="NCBIfam" id="TIGR02937">
    <property type="entry name" value="sigma70-ECF"/>
    <property type="match status" value="1"/>
</dbReference>
<dbReference type="AlphaFoldDB" id="A0A3E1KA43"/>
<keyword evidence="3" id="KW-0731">Sigma factor</keyword>
<dbReference type="GO" id="GO:0016987">
    <property type="term" value="F:sigma factor activity"/>
    <property type="evidence" value="ECO:0007669"/>
    <property type="project" value="UniProtKB-KW"/>
</dbReference>
<keyword evidence="10" id="KW-1185">Reference proteome</keyword>
<evidence type="ECO:0000256" key="3">
    <source>
        <dbReference type="ARBA" id="ARBA00023082"/>
    </source>
</evidence>
<dbReference type="GO" id="GO:0003677">
    <property type="term" value="F:DNA binding"/>
    <property type="evidence" value="ECO:0007669"/>
    <property type="project" value="UniProtKB-KW"/>
</dbReference>
<dbReference type="RefSeq" id="WP_116650019.1">
    <property type="nucleotide sequence ID" value="NZ_QUZK01000022.1"/>
</dbReference>
<evidence type="ECO:0000313" key="9">
    <source>
        <dbReference type="EMBL" id="RFF31171.1"/>
    </source>
</evidence>
<comment type="similarity">
    <text evidence="1">Belongs to the sigma-70 factor family. ECF subfamily.</text>
</comment>
<dbReference type="Pfam" id="PF04545">
    <property type="entry name" value="Sigma70_r4"/>
    <property type="match status" value="1"/>
</dbReference>
<dbReference type="EMBL" id="QUZK01000022">
    <property type="protein sequence ID" value="RFF31171.1"/>
    <property type="molecule type" value="Genomic_DNA"/>
</dbReference>
<dbReference type="OrthoDB" id="9782108at2"/>
<dbReference type="InterPro" id="IPR013325">
    <property type="entry name" value="RNA_pol_sigma_r2"/>
</dbReference>
<dbReference type="InterPro" id="IPR007627">
    <property type="entry name" value="RNA_pol_sigma70_r2"/>
</dbReference>
<dbReference type="InterPro" id="IPR039425">
    <property type="entry name" value="RNA_pol_sigma-70-like"/>
</dbReference>
<proteinExistence type="inferred from homology"/>
<feature type="region of interest" description="Disordered" evidence="6">
    <location>
        <begin position="95"/>
        <end position="119"/>
    </location>
</feature>
<gene>
    <name evidence="9" type="ORF">DZC52_04935</name>
</gene>
<dbReference type="SUPFAM" id="SSF88659">
    <property type="entry name" value="Sigma3 and sigma4 domains of RNA polymerase sigma factors"/>
    <property type="match status" value="1"/>
</dbReference>
<dbReference type="Pfam" id="PF04542">
    <property type="entry name" value="Sigma70_r2"/>
    <property type="match status" value="1"/>
</dbReference>
<evidence type="ECO:0000259" key="7">
    <source>
        <dbReference type="Pfam" id="PF04542"/>
    </source>
</evidence>
<evidence type="ECO:0000256" key="2">
    <source>
        <dbReference type="ARBA" id="ARBA00023015"/>
    </source>
</evidence>
<reference evidence="9 10" key="1">
    <citation type="submission" date="2018-08" db="EMBL/GenBank/DDBJ databases">
        <title>Wenzhouxiangella salilacus sp. nov., a novel bacterium isolated from a saline lake in Xinjiang Province, China.</title>
        <authorList>
            <person name="Han S."/>
        </authorList>
    </citation>
    <scope>NUCLEOTIDE SEQUENCE [LARGE SCALE GENOMIC DNA]</scope>
    <source>
        <strain evidence="9 10">XDB06</strain>
    </source>
</reference>
<name>A0A3E1KA43_9GAMM</name>
<dbReference type="Proteomes" id="UP000260351">
    <property type="component" value="Unassembled WGS sequence"/>
</dbReference>
<organism evidence="9 10">
    <name type="scientific">Wenzhouxiangella sediminis</name>
    <dbReference type="NCBI Taxonomy" id="1792836"/>
    <lineage>
        <taxon>Bacteria</taxon>
        <taxon>Pseudomonadati</taxon>
        <taxon>Pseudomonadota</taxon>
        <taxon>Gammaproteobacteria</taxon>
        <taxon>Chromatiales</taxon>
        <taxon>Wenzhouxiangellaceae</taxon>
        <taxon>Wenzhouxiangella</taxon>
    </lineage>
</organism>
<evidence type="ECO:0000256" key="6">
    <source>
        <dbReference type="SAM" id="MobiDB-lite"/>
    </source>
</evidence>